<reference evidence="2 3" key="1">
    <citation type="journal article" date="2015" name="Nature">
        <title>rRNA introns, odd ribosomes, and small enigmatic genomes across a large radiation of phyla.</title>
        <authorList>
            <person name="Brown C.T."/>
            <person name="Hug L.A."/>
            <person name="Thomas B.C."/>
            <person name="Sharon I."/>
            <person name="Castelle C.J."/>
            <person name="Singh A."/>
            <person name="Wilkins M.J."/>
            <person name="Williams K.H."/>
            <person name="Banfield J.F."/>
        </authorList>
    </citation>
    <scope>NUCLEOTIDE SEQUENCE [LARGE SCALE GENOMIC DNA]</scope>
</reference>
<dbReference type="SUPFAM" id="SSF54523">
    <property type="entry name" value="Pili subunits"/>
    <property type="match status" value="1"/>
</dbReference>
<accession>A0A0G0S7J1</accession>
<dbReference type="Proteomes" id="UP000034793">
    <property type="component" value="Unassembled WGS sequence"/>
</dbReference>
<dbReference type="Pfam" id="PF07963">
    <property type="entry name" value="N_methyl"/>
    <property type="match status" value="1"/>
</dbReference>
<evidence type="ECO:0000313" key="3">
    <source>
        <dbReference type="Proteomes" id="UP000034793"/>
    </source>
</evidence>
<proteinExistence type="predicted"/>
<dbReference type="AlphaFoldDB" id="A0A0G0S7J1"/>
<protein>
    <submittedName>
        <fullName evidence="2">Uncharacterized protein</fullName>
    </submittedName>
</protein>
<keyword evidence="1" id="KW-0812">Transmembrane</keyword>
<name>A0A0G0S7J1_9BACT</name>
<sequence>MKRARNNKQRTNLQGFSIIEMLVVIAVFSILAIVTTQTLSLSLRGSRKSDAQSRARQNVDYAISTMERLLRNSKSITGACGSQINYVDEYDKAGRFRCMCSGSDCYIASGSANLRITSSEVTITNCSNVFSCPATPAPGPVPRSIIITITGRDKASSGAEGNEVTSKTKMLLRTYD</sequence>
<dbReference type="Gene3D" id="3.30.700.10">
    <property type="entry name" value="Glycoprotein, Type 4 Pilin"/>
    <property type="match status" value="1"/>
</dbReference>
<dbReference type="InterPro" id="IPR045584">
    <property type="entry name" value="Pilin-like"/>
</dbReference>
<dbReference type="EMBL" id="LBXL01000003">
    <property type="protein sequence ID" value="KKR30705.1"/>
    <property type="molecule type" value="Genomic_DNA"/>
</dbReference>
<dbReference type="NCBIfam" id="TIGR02532">
    <property type="entry name" value="IV_pilin_GFxxxE"/>
    <property type="match status" value="1"/>
</dbReference>
<dbReference type="InterPro" id="IPR012902">
    <property type="entry name" value="N_methyl_site"/>
</dbReference>
<evidence type="ECO:0000313" key="2">
    <source>
        <dbReference type="EMBL" id="KKR30705.1"/>
    </source>
</evidence>
<organism evidence="2 3">
    <name type="scientific">Candidatus Woesebacteria bacterium GW2011_GWA1_39_8</name>
    <dbReference type="NCBI Taxonomy" id="1618552"/>
    <lineage>
        <taxon>Bacteria</taxon>
        <taxon>Candidatus Woeseibacteriota</taxon>
    </lineage>
</organism>
<comment type="caution">
    <text evidence="2">The sequence shown here is derived from an EMBL/GenBank/DDBJ whole genome shotgun (WGS) entry which is preliminary data.</text>
</comment>
<feature type="transmembrane region" description="Helical" evidence="1">
    <location>
        <begin position="12"/>
        <end position="34"/>
    </location>
</feature>
<keyword evidence="1" id="KW-1133">Transmembrane helix</keyword>
<evidence type="ECO:0000256" key="1">
    <source>
        <dbReference type="SAM" id="Phobius"/>
    </source>
</evidence>
<gene>
    <name evidence="2" type="ORF">UT61_C0003G0033</name>
</gene>
<keyword evidence="1" id="KW-0472">Membrane</keyword>